<dbReference type="EMBL" id="LAZR01044186">
    <property type="protein sequence ID" value="KKL05278.1"/>
    <property type="molecule type" value="Genomic_DNA"/>
</dbReference>
<evidence type="ECO:0000313" key="1">
    <source>
        <dbReference type="EMBL" id="KKL05278.1"/>
    </source>
</evidence>
<name>A0A0F9CZM0_9ZZZZ</name>
<dbReference type="AlphaFoldDB" id="A0A0F9CZM0"/>
<comment type="caution">
    <text evidence="1">The sequence shown here is derived from an EMBL/GenBank/DDBJ whole genome shotgun (WGS) entry which is preliminary data.</text>
</comment>
<reference evidence="1" key="1">
    <citation type="journal article" date="2015" name="Nature">
        <title>Complex archaea that bridge the gap between prokaryotes and eukaryotes.</title>
        <authorList>
            <person name="Spang A."/>
            <person name="Saw J.H."/>
            <person name="Jorgensen S.L."/>
            <person name="Zaremba-Niedzwiedzka K."/>
            <person name="Martijn J."/>
            <person name="Lind A.E."/>
            <person name="van Eijk R."/>
            <person name="Schleper C."/>
            <person name="Guy L."/>
            <person name="Ettema T.J."/>
        </authorList>
    </citation>
    <scope>NUCLEOTIDE SEQUENCE</scope>
</reference>
<accession>A0A0F9CZM0</accession>
<organism evidence="1">
    <name type="scientific">marine sediment metagenome</name>
    <dbReference type="NCBI Taxonomy" id="412755"/>
    <lineage>
        <taxon>unclassified sequences</taxon>
        <taxon>metagenomes</taxon>
        <taxon>ecological metagenomes</taxon>
    </lineage>
</organism>
<sequence>PLDSETFSVITEDGMSLFGTGATPALVGTKSANMAAKMMARGLV</sequence>
<proteinExistence type="predicted"/>
<feature type="non-terminal residue" evidence="1">
    <location>
        <position position="1"/>
    </location>
</feature>
<protein>
    <submittedName>
        <fullName evidence="1">Uncharacterized protein</fullName>
    </submittedName>
</protein>
<gene>
    <name evidence="1" type="ORF">LCGC14_2607680</name>
</gene>